<feature type="region of interest" description="Disordered" evidence="1">
    <location>
        <begin position="1"/>
        <end position="23"/>
    </location>
</feature>
<evidence type="ECO:0000313" key="2">
    <source>
        <dbReference type="EMBL" id="KIK72054.1"/>
    </source>
</evidence>
<proteinExistence type="predicted"/>
<accession>A0A0D0CXG5</accession>
<protein>
    <submittedName>
        <fullName evidence="2">Uncharacterized protein</fullName>
    </submittedName>
</protein>
<sequence>MTPVRSNKRVSSQTNSSSFSTGNLSFNAFSLTSLVPVSFDPKASPICRMSIGKVPAPSLGHGPYNLISFADR</sequence>
<gene>
    <name evidence="2" type="ORF">PAXRUDRAFT_22460</name>
</gene>
<reference evidence="3" key="2">
    <citation type="submission" date="2015-01" db="EMBL/GenBank/DDBJ databases">
        <title>Evolutionary Origins and Diversification of the Mycorrhizal Mutualists.</title>
        <authorList>
            <consortium name="DOE Joint Genome Institute"/>
            <consortium name="Mycorrhizal Genomics Consortium"/>
            <person name="Kohler A."/>
            <person name="Kuo A."/>
            <person name="Nagy L.G."/>
            <person name="Floudas D."/>
            <person name="Copeland A."/>
            <person name="Barry K.W."/>
            <person name="Cichocki N."/>
            <person name="Veneault-Fourrey C."/>
            <person name="LaButti K."/>
            <person name="Lindquist E.A."/>
            <person name="Lipzen A."/>
            <person name="Lundell T."/>
            <person name="Morin E."/>
            <person name="Murat C."/>
            <person name="Riley R."/>
            <person name="Ohm R."/>
            <person name="Sun H."/>
            <person name="Tunlid A."/>
            <person name="Henrissat B."/>
            <person name="Grigoriev I.V."/>
            <person name="Hibbett D.S."/>
            <person name="Martin F."/>
        </authorList>
    </citation>
    <scope>NUCLEOTIDE SEQUENCE [LARGE SCALE GENOMIC DNA]</scope>
    <source>
        <strain evidence="3">Ve08.2h10</strain>
    </source>
</reference>
<dbReference type="EMBL" id="KN831295">
    <property type="protein sequence ID" value="KIK72054.1"/>
    <property type="molecule type" value="Genomic_DNA"/>
</dbReference>
<name>A0A0D0CXG5_9AGAM</name>
<dbReference type="Proteomes" id="UP000054538">
    <property type="component" value="Unassembled WGS sequence"/>
</dbReference>
<dbReference type="InParanoid" id="A0A0D0CXG5"/>
<keyword evidence="3" id="KW-1185">Reference proteome</keyword>
<evidence type="ECO:0000256" key="1">
    <source>
        <dbReference type="SAM" id="MobiDB-lite"/>
    </source>
</evidence>
<organism evidence="2 3">
    <name type="scientific">Paxillus rubicundulus Ve08.2h10</name>
    <dbReference type="NCBI Taxonomy" id="930991"/>
    <lineage>
        <taxon>Eukaryota</taxon>
        <taxon>Fungi</taxon>
        <taxon>Dikarya</taxon>
        <taxon>Basidiomycota</taxon>
        <taxon>Agaricomycotina</taxon>
        <taxon>Agaricomycetes</taxon>
        <taxon>Agaricomycetidae</taxon>
        <taxon>Boletales</taxon>
        <taxon>Paxilineae</taxon>
        <taxon>Paxillaceae</taxon>
        <taxon>Paxillus</taxon>
    </lineage>
</organism>
<evidence type="ECO:0000313" key="3">
    <source>
        <dbReference type="Proteomes" id="UP000054538"/>
    </source>
</evidence>
<feature type="compositionally biased region" description="Low complexity" evidence="1">
    <location>
        <begin position="11"/>
        <end position="20"/>
    </location>
</feature>
<dbReference type="HOGENOM" id="CLU_2722944_0_0_1"/>
<dbReference type="AlphaFoldDB" id="A0A0D0CXG5"/>
<reference evidence="2 3" key="1">
    <citation type="submission" date="2014-04" db="EMBL/GenBank/DDBJ databases">
        <authorList>
            <consortium name="DOE Joint Genome Institute"/>
            <person name="Kuo A."/>
            <person name="Kohler A."/>
            <person name="Jargeat P."/>
            <person name="Nagy L.G."/>
            <person name="Floudas D."/>
            <person name="Copeland A."/>
            <person name="Barry K.W."/>
            <person name="Cichocki N."/>
            <person name="Veneault-Fourrey C."/>
            <person name="LaButti K."/>
            <person name="Lindquist E.A."/>
            <person name="Lipzen A."/>
            <person name="Lundell T."/>
            <person name="Morin E."/>
            <person name="Murat C."/>
            <person name="Sun H."/>
            <person name="Tunlid A."/>
            <person name="Henrissat B."/>
            <person name="Grigoriev I.V."/>
            <person name="Hibbett D.S."/>
            <person name="Martin F."/>
            <person name="Nordberg H.P."/>
            <person name="Cantor M.N."/>
            <person name="Hua S.X."/>
        </authorList>
    </citation>
    <scope>NUCLEOTIDE SEQUENCE [LARGE SCALE GENOMIC DNA]</scope>
    <source>
        <strain evidence="2 3">Ve08.2h10</strain>
    </source>
</reference>